<reference evidence="1 2" key="1">
    <citation type="submission" date="2019-04" db="EMBL/GenBank/DDBJ databases">
        <title>Kribbella sp. NEAU-THZ 27 nov., a novel actinomycete isolated from soil.</title>
        <authorList>
            <person name="Duan L."/>
        </authorList>
    </citation>
    <scope>NUCLEOTIDE SEQUENCE [LARGE SCALE GENOMIC DNA]</scope>
    <source>
        <strain evidence="2">NEAU-THZ27</strain>
    </source>
</reference>
<dbReference type="EMBL" id="SZPZ01000001">
    <property type="protein sequence ID" value="TKK81801.1"/>
    <property type="molecule type" value="Genomic_DNA"/>
</dbReference>
<dbReference type="InterPro" id="IPR019546">
    <property type="entry name" value="TAT_signal_bac_arc"/>
</dbReference>
<dbReference type="NCBIfam" id="TIGR01409">
    <property type="entry name" value="TAT_signal_seq"/>
    <property type="match status" value="1"/>
</dbReference>
<dbReference type="Gene3D" id="1.20.1440.30">
    <property type="entry name" value="Biosynthetic Protein domain"/>
    <property type="match status" value="1"/>
</dbReference>
<name>A0A4U3LZX9_9ACTN</name>
<proteinExistence type="predicted"/>
<evidence type="ECO:0000313" key="2">
    <source>
        <dbReference type="Proteomes" id="UP000305836"/>
    </source>
</evidence>
<evidence type="ECO:0000313" key="1">
    <source>
        <dbReference type="EMBL" id="TKK81801.1"/>
    </source>
</evidence>
<dbReference type="PANTHER" id="PTHR31299:SF0">
    <property type="entry name" value="ESTERASE, PUTATIVE (AFU_ORTHOLOGUE AFUA_1G05850)-RELATED"/>
    <property type="match status" value="1"/>
</dbReference>
<accession>A0A4U3LZX9</accession>
<keyword evidence="2" id="KW-1185">Reference proteome</keyword>
<sequence>METISRRTLLGGSALGVAAAGLLPSAGYATDDKVTRWITANAKPVNELNVGNAQIVGLGEAVHATAEITHLKLRIIRDLVEHHGFRAIAFEDDWSLGTQLNDYVLTGRGDLYALMGQLSTEARTHEIAELFEYLRAYNATHRDKVRFAGSEYFSTRRLSYDAIAEYVARRAPHRLAELHRSLDPIRPNTDDMGAYVQWYWQEVKDKAPYVAKARAVYSLVRDLPHRSNDRDYALTEHHARQIRSFYTAFSLPEEQNWVYRDARAAENVRWWHRFTRNKVIYWAASAHTANAPHLTVNEPPVSFRNAGSYLRTWYGDRYRSIGCTFDHGTSLGPLTMPPAPADWFEHQLTATGLDNFVLDLRTQPQPAPVRAWLRRTARTRGFPDAGPTSYLTGDTLADWFDVVVHTREVTPTHLIS</sequence>
<dbReference type="InterPro" id="IPR052036">
    <property type="entry name" value="Hydrolase/PRTase-associated"/>
</dbReference>
<comment type="caution">
    <text evidence="1">The sequence shown here is derived from an EMBL/GenBank/DDBJ whole genome shotgun (WGS) entry which is preliminary data.</text>
</comment>
<dbReference type="Gene3D" id="3.40.1660.10">
    <property type="entry name" value="EreA-like (biosynthetic domain)"/>
    <property type="match status" value="1"/>
</dbReference>
<dbReference type="OrthoDB" id="9810066at2"/>
<dbReference type="SUPFAM" id="SSF159501">
    <property type="entry name" value="EreA/ChaN-like"/>
    <property type="match status" value="1"/>
</dbReference>
<dbReference type="Proteomes" id="UP000305836">
    <property type="component" value="Unassembled WGS sequence"/>
</dbReference>
<protein>
    <submittedName>
        <fullName evidence="1">Erythromycin esterase family protein</fullName>
    </submittedName>
</protein>
<dbReference type="PANTHER" id="PTHR31299">
    <property type="entry name" value="ESTERASE, PUTATIVE (AFU_ORTHOLOGUE AFUA_1G05850)-RELATED"/>
    <property type="match status" value="1"/>
</dbReference>
<dbReference type="InterPro" id="IPR006311">
    <property type="entry name" value="TAT_signal"/>
</dbReference>
<dbReference type="Gene3D" id="3.30.1870.10">
    <property type="entry name" value="EreA-like, domain 2"/>
    <property type="match status" value="1"/>
</dbReference>
<dbReference type="CDD" id="cd14728">
    <property type="entry name" value="Ere-like"/>
    <property type="match status" value="1"/>
</dbReference>
<dbReference type="Pfam" id="PF05139">
    <property type="entry name" value="Erythro_esteras"/>
    <property type="match status" value="1"/>
</dbReference>
<dbReference type="InterPro" id="IPR007815">
    <property type="entry name" value="Emycin_Estase"/>
</dbReference>
<dbReference type="GO" id="GO:0046677">
    <property type="term" value="P:response to antibiotic"/>
    <property type="evidence" value="ECO:0007669"/>
    <property type="project" value="InterPro"/>
</dbReference>
<dbReference type="RefSeq" id="WP_137252508.1">
    <property type="nucleotide sequence ID" value="NZ_JBHSPQ010000004.1"/>
</dbReference>
<dbReference type="PIRSF" id="PIRSF036794">
    <property type="entry name" value="UCP_erythr_ester"/>
    <property type="match status" value="1"/>
</dbReference>
<dbReference type="PROSITE" id="PS51318">
    <property type="entry name" value="TAT"/>
    <property type="match status" value="1"/>
</dbReference>
<organism evidence="1 2">
    <name type="scientific">Kribbella jiaozuonensis</name>
    <dbReference type="NCBI Taxonomy" id="2575441"/>
    <lineage>
        <taxon>Bacteria</taxon>
        <taxon>Bacillati</taxon>
        <taxon>Actinomycetota</taxon>
        <taxon>Actinomycetes</taxon>
        <taxon>Propionibacteriales</taxon>
        <taxon>Kribbellaceae</taxon>
        <taxon>Kribbella</taxon>
    </lineage>
</organism>
<dbReference type="AlphaFoldDB" id="A0A4U3LZX9"/>
<dbReference type="InterPro" id="IPR014622">
    <property type="entry name" value="UCP036794_erythomycin"/>
</dbReference>
<gene>
    <name evidence="1" type="ORF">FDA38_02950</name>
</gene>